<evidence type="ECO:0000256" key="9">
    <source>
        <dbReference type="RuleBase" id="RU362002"/>
    </source>
</evidence>
<evidence type="ECO:0000256" key="8">
    <source>
        <dbReference type="ARBA" id="ARBA00050025"/>
    </source>
</evidence>
<organism evidence="12 13">
    <name type="scientific">Pseudonocardia yuanmonensis</name>
    <dbReference type="NCBI Taxonomy" id="1095914"/>
    <lineage>
        <taxon>Bacteria</taxon>
        <taxon>Bacillati</taxon>
        <taxon>Actinomycetota</taxon>
        <taxon>Actinomycetes</taxon>
        <taxon>Pseudonocardiales</taxon>
        <taxon>Pseudonocardiaceae</taxon>
        <taxon>Pseudonocardia</taxon>
    </lineage>
</organism>
<dbReference type="NCBIfam" id="TIGR00836">
    <property type="entry name" value="amt"/>
    <property type="match status" value="1"/>
</dbReference>
<feature type="compositionally biased region" description="Basic and acidic residues" evidence="10">
    <location>
        <begin position="475"/>
        <end position="490"/>
    </location>
</feature>
<dbReference type="PROSITE" id="PS01219">
    <property type="entry name" value="AMMONIUM_TRANSP"/>
    <property type="match status" value="1"/>
</dbReference>
<feature type="transmembrane region" description="Helical" evidence="9">
    <location>
        <begin position="248"/>
        <end position="268"/>
    </location>
</feature>
<feature type="transmembrane region" description="Helical" evidence="9">
    <location>
        <begin position="334"/>
        <end position="359"/>
    </location>
</feature>
<dbReference type="Pfam" id="PF00909">
    <property type="entry name" value="Ammonium_transp"/>
    <property type="match status" value="1"/>
</dbReference>
<reference evidence="13" key="1">
    <citation type="journal article" date="2019" name="Int. J. Syst. Evol. Microbiol.">
        <title>The Global Catalogue of Microorganisms (GCM) 10K type strain sequencing project: providing services to taxonomists for standard genome sequencing and annotation.</title>
        <authorList>
            <consortium name="The Broad Institute Genomics Platform"/>
            <consortium name="The Broad Institute Genome Sequencing Center for Infectious Disease"/>
            <person name="Wu L."/>
            <person name="Ma J."/>
        </authorList>
    </citation>
    <scope>NUCLEOTIDE SEQUENCE [LARGE SCALE GENOMIC DNA]</scope>
    <source>
        <strain evidence="13">JCM 18055</strain>
    </source>
</reference>
<protein>
    <recommendedName>
        <fullName evidence="8 9">Ammonium transporter</fullName>
    </recommendedName>
</protein>
<dbReference type="InterPro" id="IPR029020">
    <property type="entry name" value="Ammonium/urea_transptr"/>
</dbReference>
<keyword evidence="5 9" id="KW-1133">Transmembrane helix</keyword>
<feature type="compositionally biased region" description="Gly residues" evidence="10">
    <location>
        <begin position="437"/>
        <end position="448"/>
    </location>
</feature>
<feature type="transmembrane region" description="Helical" evidence="9">
    <location>
        <begin position="182"/>
        <end position="204"/>
    </location>
</feature>
<evidence type="ECO:0000256" key="1">
    <source>
        <dbReference type="ARBA" id="ARBA00004141"/>
    </source>
</evidence>
<dbReference type="PANTHER" id="PTHR43029:SF10">
    <property type="entry name" value="AMMONIUM TRANSPORTER MEP2"/>
    <property type="match status" value="1"/>
</dbReference>
<comment type="caution">
    <text evidence="12">The sequence shown here is derived from an EMBL/GenBank/DDBJ whole genome shotgun (WGS) entry which is preliminary data.</text>
</comment>
<feature type="transmembrane region" description="Helical" evidence="9">
    <location>
        <begin position="216"/>
        <end position="236"/>
    </location>
</feature>
<dbReference type="Gene3D" id="1.10.3430.10">
    <property type="entry name" value="Ammonium transporter AmtB like domains"/>
    <property type="match status" value="1"/>
</dbReference>
<evidence type="ECO:0000256" key="3">
    <source>
        <dbReference type="ARBA" id="ARBA00022448"/>
    </source>
</evidence>
<evidence type="ECO:0000259" key="11">
    <source>
        <dbReference type="Pfam" id="PF00909"/>
    </source>
</evidence>
<dbReference type="InterPro" id="IPR001905">
    <property type="entry name" value="Ammonium_transpt"/>
</dbReference>
<feature type="transmembrane region" description="Helical" evidence="9">
    <location>
        <begin position="280"/>
        <end position="296"/>
    </location>
</feature>
<evidence type="ECO:0000313" key="12">
    <source>
        <dbReference type="EMBL" id="GAA4686715.1"/>
    </source>
</evidence>
<dbReference type="Proteomes" id="UP001500325">
    <property type="component" value="Unassembled WGS sequence"/>
</dbReference>
<dbReference type="RefSeq" id="WP_345380347.1">
    <property type="nucleotide sequence ID" value="NZ_BAABIC010000006.1"/>
</dbReference>
<comment type="subcellular location">
    <subcellularLocation>
        <location evidence="9">Cell membrane</location>
        <topology evidence="9">Multi-pass membrane protein</topology>
    </subcellularLocation>
    <subcellularLocation>
        <location evidence="1">Membrane</location>
        <topology evidence="1">Multi-pass membrane protein</topology>
    </subcellularLocation>
</comment>
<feature type="transmembrane region" description="Helical" evidence="9">
    <location>
        <begin position="38"/>
        <end position="59"/>
    </location>
</feature>
<dbReference type="InterPro" id="IPR018047">
    <property type="entry name" value="Ammonium_transpt_CS"/>
</dbReference>
<name>A0ABP8WC99_9PSEU</name>
<evidence type="ECO:0000256" key="2">
    <source>
        <dbReference type="ARBA" id="ARBA00005887"/>
    </source>
</evidence>
<gene>
    <name evidence="12" type="ORF">GCM10023215_22840</name>
</gene>
<dbReference type="SUPFAM" id="SSF111352">
    <property type="entry name" value="Ammonium transporter"/>
    <property type="match status" value="1"/>
</dbReference>
<feature type="transmembrane region" description="Helical" evidence="9">
    <location>
        <begin position="379"/>
        <end position="400"/>
    </location>
</feature>
<proteinExistence type="inferred from homology"/>
<feature type="domain" description="Ammonium transporter AmtB-like" evidence="11">
    <location>
        <begin position="9"/>
        <end position="427"/>
    </location>
</feature>
<keyword evidence="3 9" id="KW-0813">Transport</keyword>
<evidence type="ECO:0000256" key="7">
    <source>
        <dbReference type="ARBA" id="ARBA00023177"/>
    </source>
</evidence>
<feature type="transmembrane region" description="Helical" evidence="9">
    <location>
        <begin position="107"/>
        <end position="128"/>
    </location>
</feature>
<dbReference type="EMBL" id="BAABIC010000006">
    <property type="protein sequence ID" value="GAA4686715.1"/>
    <property type="molecule type" value="Genomic_DNA"/>
</dbReference>
<evidence type="ECO:0000256" key="6">
    <source>
        <dbReference type="ARBA" id="ARBA00023136"/>
    </source>
</evidence>
<keyword evidence="13" id="KW-1185">Reference proteome</keyword>
<dbReference type="InterPro" id="IPR024041">
    <property type="entry name" value="NH4_transpt_AmtB-like_dom"/>
</dbReference>
<feature type="transmembrane region" description="Helical" evidence="9">
    <location>
        <begin position="12"/>
        <end position="31"/>
    </location>
</feature>
<accession>A0ABP8WC99</accession>
<feature type="transmembrane region" description="Helical" evidence="9">
    <location>
        <begin position="302"/>
        <end position="322"/>
    </location>
</feature>
<evidence type="ECO:0000256" key="10">
    <source>
        <dbReference type="SAM" id="MobiDB-lite"/>
    </source>
</evidence>
<comment type="similarity">
    <text evidence="2 9">Belongs to the ammonia transporter channel (TC 1.A.11.2) family.</text>
</comment>
<feature type="region of interest" description="Disordered" evidence="10">
    <location>
        <begin position="430"/>
        <end position="503"/>
    </location>
</feature>
<keyword evidence="6 9" id="KW-0472">Membrane</keyword>
<keyword evidence="7 9" id="KW-0924">Ammonia transport</keyword>
<feature type="transmembrane region" description="Helical" evidence="9">
    <location>
        <begin position="135"/>
        <end position="158"/>
    </location>
</feature>
<evidence type="ECO:0000256" key="4">
    <source>
        <dbReference type="ARBA" id="ARBA00022692"/>
    </source>
</evidence>
<dbReference type="PANTHER" id="PTHR43029">
    <property type="entry name" value="AMMONIUM TRANSPORTER MEP2"/>
    <property type="match status" value="1"/>
</dbReference>
<sequence>MSANTGDTAWVLASAALVMLMTPGLAFFYAGMVRAKSVLTMLMANVVCLVVVGPVWAVVGFDLTFGDDGIGGLIGSIGSAGDHWSVMQLAGFAGDGAPWPGEHAVPVLAFAMFQLMFAVITPALISGAVAERTRFWSWVVFVALWSVLVYAPVGHWVFAFDGFLAPDAVGGWIANRLQAVDFAGGTVVHMNAGAAALALAIVLGRRRGWPEVVARPHNLPFTVLGAALLWFGWYGFNAGSALSANGLAAMAFANTTVATCAAVLAWLLVEQLRTGRPTTLGAASGAVAGLVAITPACGFVDLWGAIAIGLAAGVICPLACALKWRLRLDDSLDVVAIHLVGGLVGTLLVGVFGTTAVNAALPAEGLVHGGGFTQLGRQAVAAGVVAGYSFLATLVLGYLIRFTIGFRASAEAETGGLDLHEHAETGYDVTATRSGIGPEGPGQGGGTVGPPVTPMPAPRHASDPTRIPVQTRPPIRFERGRDPRHLREVDAPYDVPAPRREQH</sequence>
<keyword evidence="4 9" id="KW-0812">Transmembrane</keyword>
<evidence type="ECO:0000313" key="13">
    <source>
        <dbReference type="Proteomes" id="UP001500325"/>
    </source>
</evidence>
<evidence type="ECO:0000256" key="5">
    <source>
        <dbReference type="ARBA" id="ARBA00022989"/>
    </source>
</evidence>